<protein>
    <submittedName>
        <fullName evidence="2">Uncharacterized protein</fullName>
    </submittedName>
</protein>
<dbReference type="OrthoDB" id="10406568at2759"/>
<comment type="caution">
    <text evidence="2">The sequence shown here is derived from an EMBL/GenBank/DDBJ whole genome shotgun (WGS) entry which is preliminary data.</text>
</comment>
<proteinExistence type="predicted"/>
<evidence type="ECO:0000313" key="3">
    <source>
        <dbReference type="Proteomes" id="UP000696280"/>
    </source>
</evidence>
<dbReference type="Proteomes" id="UP000696280">
    <property type="component" value="Unassembled WGS sequence"/>
</dbReference>
<accession>A0A9N9PNY9</accession>
<feature type="region of interest" description="Disordered" evidence="1">
    <location>
        <begin position="1"/>
        <end position="22"/>
    </location>
</feature>
<dbReference type="AlphaFoldDB" id="A0A9N9PNY9"/>
<reference evidence="2" key="1">
    <citation type="submission" date="2021-07" db="EMBL/GenBank/DDBJ databases">
        <authorList>
            <person name="Durling M."/>
        </authorList>
    </citation>
    <scope>NUCLEOTIDE SEQUENCE</scope>
</reference>
<keyword evidence="3" id="KW-1185">Reference proteome</keyword>
<name>A0A9N9PNY9_9HELO</name>
<dbReference type="EMBL" id="CAJVRL010000108">
    <property type="protein sequence ID" value="CAG8961414.1"/>
    <property type="molecule type" value="Genomic_DNA"/>
</dbReference>
<sequence>MTSISDTPSSEDELDTKDSPRHFVIVKVEDPRLSHPPNLEGLFKKRTDKELKEAGLPFYPIDTPIEGWFWTCAPTVPDKHRQEETIPFKVGRPPQCSHELPEGPCGSYMYPHWRGYNSPISPKSPNRLYVCRPEESDTYRSCGYRSLVRLDYEEEPPKKTICLGYGRKSFEGVAGPKSNIKHLPQSFGTNDT</sequence>
<gene>
    <name evidence="2" type="ORF">HYFRA_00013362</name>
</gene>
<evidence type="ECO:0000256" key="1">
    <source>
        <dbReference type="SAM" id="MobiDB-lite"/>
    </source>
</evidence>
<organism evidence="2 3">
    <name type="scientific">Hymenoscyphus fraxineus</name>
    <dbReference type="NCBI Taxonomy" id="746836"/>
    <lineage>
        <taxon>Eukaryota</taxon>
        <taxon>Fungi</taxon>
        <taxon>Dikarya</taxon>
        <taxon>Ascomycota</taxon>
        <taxon>Pezizomycotina</taxon>
        <taxon>Leotiomycetes</taxon>
        <taxon>Helotiales</taxon>
        <taxon>Helotiaceae</taxon>
        <taxon>Hymenoscyphus</taxon>
    </lineage>
</organism>
<evidence type="ECO:0000313" key="2">
    <source>
        <dbReference type="EMBL" id="CAG8961414.1"/>
    </source>
</evidence>